<name>A0AAE1CKE1_9GAST</name>
<gene>
    <name evidence="5" type="ORF">RRG08_042624</name>
</gene>
<comment type="similarity">
    <text evidence="3">Belongs to the PPP1R37 family.</text>
</comment>
<feature type="region of interest" description="Disordered" evidence="4">
    <location>
        <begin position="50"/>
        <end position="71"/>
    </location>
</feature>
<feature type="compositionally biased region" description="Polar residues" evidence="4">
    <location>
        <begin position="1054"/>
        <end position="1064"/>
    </location>
</feature>
<protein>
    <recommendedName>
        <fullName evidence="7">Protein phosphatase 1 regulatory subunit 37</fullName>
    </recommendedName>
</protein>
<feature type="region of interest" description="Disordered" evidence="4">
    <location>
        <begin position="681"/>
        <end position="703"/>
    </location>
</feature>
<dbReference type="SMART" id="SM00368">
    <property type="entry name" value="LRR_RI"/>
    <property type="match status" value="8"/>
</dbReference>
<dbReference type="CDD" id="cd00116">
    <property type="entry name" value="LRR_RI"/>
    <property type="match status" value="1"/>
</dbReference>
<keyword evidence="6" id="KW-1185">Reference proteome</keyword>
<dbReference type="InterPro" id="IPR001611">
    <property type="entry name" value="Leu-rich_rpt"/>
</dbReference>
<dbReference type="SUPFAM" id="SSF52047">
    <property type="entry name" value="RNI-like"/>
    <property type="match status" value="1"/>
</dbReference>
<accession>A0AAE1CKE1</accession>
<organism evidence="5 6">
    <name type="scientific">Elysia crispata</name>
    <name type="common">lettuce slug</name>
    <dbReference type="NCBI Taxonomy" id="231223"/>
    <lineage>
        <taxon>Eukaryota</taxon>
        <taxon>Metazoa</taxon>
        <taxon>Spiralia</taxon>
        <taxon>Lophotrochozoa</taxon>
        <taxon>Mollusca</taxon>
        <taxon>Gastropoda</taxon>
        <taxon>Heterobranchia</taxon>
        <taxon>Euthyneura</taxon>
        <taxon>Panpulmonata</taxon>
        <taxon>Sacoglossa</taxon>
        <taxon>Placobranchoidea</taxon>
        <taxon>Plakobranchidae</taxon>
        <taxon>Elysia</taxon>
    </lineage>
</organism>
<feature type="region of interest" description="Disordered" evidence="4">
    <location>
        <begin position="580"/>
        <end position="631"/>
    </location>
</feature>
<evidence type="ECO:0000256" key="2">
    <source>
        <dbReference type="ARBA" id="ARBA00022737"/>
    </source>
</evidence>
<keyword evidence="1" id="KW-0433">Leucine-rich repeat</keyword>
<feature type="compositionally biased region" description="Low complexity" evidence="4">
    <location>
        <begin position="904"/>
        <end position="917"/>
    </location>
</feature>
<evidence type="ECO:0000256" key="1">
    <source>
        <dbReference type="ARBA" id="ARBA00022614"/>
    </source>
</evidence>
<dbReference type="InterPro" id="IPR032675">
    <property type="entry name" value="LRR_dom_sf"/>
</dbReference>
<comment type="caution">
    <text evidence="5">The sequence shown here is derived from an EMBL/GenBank/DDBJ whole genome shotgun (WGS) entry which is preliminary data.</text>
</comment>
<dbReference type="PANTHER" id="PTHR24112:SF9">
    <property type="entry name" value="PROTEIN PHOSPHATASE 1 REGULATORY SUBUNIT 37"/>
    <property type="match status" value="1"/>
</dbReference>
<evidence type="ECO:0000313" key="6">
    <source>
        <dbReference type="Proteomes" id="UP001283361"/>
    </source>
</evidence>
<proteinExistence type="inferred from homology"/>
<keyword evidence="2" id="KW-0677">Repeat</keyword>
<feature type="compositionally biased region" description="Acidic residues" evidence="4">
    <location>
        <begin position="1080"/>
        <end position="1096"/>
    </location>
</feature>
<evidence type="ECO:0008006" key="7">
    <source>
        <dbReference type="Google" id="ProtNLM"/>
    </source>
</evidence>
<evidence type="ECO:0000313" key="5">
    <source>
        <dbReference type="EMBL" id="KAK3702636.1"/>
    </source>
</evidence>
<feature type="compositionally biased region" description="Polar residues" evidence="4">
    <location>
        <begin position="617"/>
        <end position="628"/>
    </location>
</feature>
<dbReference type="Gene3D" id="3.80.10.10">
    <property type="entry name" value="Ribonuclease Inhibitor"/>
    <property type="match status" value="1"/>
</dbReference>
<feature type="compositionally biased region" description="Basic and acidic residues" evidence="4">
    <location>
        <begin position="602"/>
        <end position="616"/>
    </location>
</feature>
<feature type="region of interest" description="Disordered" evidence="4">
    <location>
        <begin position="1054"/>
        <end position="1108"/>
    </location>
</feature>
<dbReference type="EMBL" id="JAWDGP010007852">
    <property type="protein sequence ID" value="KAK3702636.1"/>
    <property type="molecule type" value="Genomic_DNA"/>
</dbReference>
<dbReference type="InterPro" id="IPR051279">
    <property type="entry name" value="PP1-Reg/Actin-Interact_Protein"/>
</dbReference>
<feature type="region of interest" description="Disordered" evidence="4">
    <location>
        <begin position="900"/>
        <end position="919"/>
    </location>
</feature>
<dbReference type="PANTHER" id="PTHR24112">
    <property type="entry name" value="LEUCINE-RICH REPEAT, ISOFORM F-RELATED"/>
    <property type="match status" value="1"/>
</dbReference>
<dbReference type="Pfam" id="PF13516">
    <property type="entry name" value="LRR_6"/>
    <property type="match status" value="4"/>
</dbReference>
<reference evidence="5" key="1">
    <citation type="journal article" date="2023" name="G3 (Bethesda)">
        <title>A reference genome for the long-term kleptoplast-retaining sea slug Elysia crispata morphotype clarki.</title>
        <authorList>
            <person name="Eastman K.E."/>
            <person name="Pendleton A.L."/>
            <person name="Shaikh M.A."/>
            <person name="Suttiyut T."/>
            <person name="Ogas R."/>
            <person name="Tomko P."/>
            <person name="Gavelis G."/>
            <person name="Widhalm J.R."/>
            <person name="Wisecaver J.H."/>
        </authorList>
    </citation>
    <scope>NUCLEOTIDE SEQUENCE</scope>
    <source>
        <strain evidence="5">ECLA1</strain>
    </source>
</reference>
<sequence length="1153" mass="125248">MADIGKDGSNLFQSIFHRAPDVSPSADCLNINNEDDSTNKNVNKHVDEEDRHCTNNDENGIPPVSGEPNSSLKEIQSIDSDVADSEIVSNGCSVQEDPLQTVINNVASEDQSVQQHLSENGSLYESTSDASSVNVSSLKLEGNRAKCGKNKRGIRFPSDNFISGYHDPPDPWKDAPAWTSEDLVAAYKKSCDINATKPSAKIVQQLQSINPTRGKREEVLTLKGEKLDQRQCETIEEILRRVQFKLLDVEACHLDDECAQALFDMIEYYESACQLNISFNKNISVRGWQACARLVRRTPSLKYLDMRGCELNDRTIPLFGRALKLGCHLTVLHMENMALAGRTLVILVAALKMNETLQELFLAENKLMPSDGVQLGNLMRYNHYLGLLDLRNNHLQDVGVSHICEGLLEQGGGRGLRTLVLWNNQINYQAMPALGKSLALSETIETLNIGHNAITNEGAHLLKDGLLKTNSLLRLGLQGTRISDEGAVALAEYIADSTILLRVDLRDNDIKTGGLMALSHAMRVNTSVTRIDLDKDPKKESYMKDYAEQQGRLLRDILTFQQRNIEAALAQEEEERAELERKAKAISASNQGDTEAEGNVDNPDREECETRPEKDSAVQSSNNQNISEDFTIIERSEAVGDNGARAESSDLSQQNSVNDSKKILPSHLRPSHLFHQMPSCAQESLDSPLPSSAGREKSEEELQSLLCSNNPQADPLQARLPISQEAPPAEMILSPQYVPRNMARKIFSVSRVNEEAQLSGSPQATAGVTWDPLNASTIPVELSPCPTTLTQPIIVPPISLTPEFSHISTESADSPSTTLAQSLALAAMSESLPILSDAPSTQVVATTKSSATSSMSLQQALTESVGMEPSSELSTAVHNETLSFQEKMLNVNEEKNTAPFLTEGNNINSSSSGGSISQRLECCDKNSTSSLSALQVSKEEQNSADLLHQEETSLLATEVAEKVHIESSQACEPSLLSVSPIFESAPMQGSGDGGSQVKRELITSAATESLGDGDNGRIEEKDTDPFIKFSCDIQSEPSSQQLVVEINSDSPAVLNSASSDNYQESCEAAKSSDTLPSPEELGDDEDSWLAVGEEEAEGKISHPMPQQPDFFTTLSMNGLTQELASALTSLDGSPCSSLDAPAATVEGCAEHLG</sequence>
<evidence type="ECO:0000256" key="4">
    <source>
        <dbReference type="SAM" id="MobiDB-lite"/>
    </source>
</evidence>
<evidence type="ECO:0000256" key="3">
    <source>
        <dbReference type="ARBA" id="ARBA00038315"/>
    </source>
</evidence>
<dbReference type="Proteomes" id="UP001283361">
    <property type="component" value="Unassembled WGS sequence"/>
</dbReference>
<dbReference type="AlphaFoldDB" id="A0AAE1CKE1"/>